<keyword evidence="6" id="KW-0472">Membrane</keyword>
<dbReference type="Pfam" id="PF13206">
    <property type="entry name" value="VSG_B"/>
    <property type="match status" value="1"/>
</dbReference>
<protein>
    <submittedName>
        <fullName evidence="12">Variant surface glycoprotein 3543</fullName>
    </submittedName>
</protein>
<feature type="domain" description="Trypanosome variant surface glycoprotein C-terminal" evidence="10">
    <location>
        <begin position="258"/>
        <end position="336"/>
    </location>
</feature>
<dbReference type="Pfam" id="PF10659">
    <property type="entry name" value="Trypan_glycop_C"/>
    <property type="match status" value="1"/>
</dbReference>
<accession>M4SXZ9</accession>
<reference evidence="12" key="2">
    <citation type="journal article" date="2014" name="Mol. Biochem. Parasitol.">
        <title>Capturing the variant surface glycoprotein repertoire (the VSGnome) of Trypanosoma brucei Lister 427.</title>
        <authorList>
            <person name="Cross G.A."/>
            <person name="Kim H.S."/>
            <person name="Wickstead B."/>
        </authorList>
    </citation>
    <scope>NUCLEOTIDE SEQUENCE</scope>
    <source>
        <strain evidence="12">Lister 427</strain>
    </source>
</reference>
<evidence type="ECO:0000256" key="7">
    <source>
        <dbReference type="ARBA" id="ARBA00023180"/>
    </source>
</evidence>
<dbReference type="EMBL" id="KC612141">
    <property type="protein sequence ID" value="AGH59572.1"/>
    <property type="molecule type" value="Genomic_DNA"/>
</dbReference>
<evidence type="ECO:0000259" key="11">
    <source>
        <dbReference type="Pfam" id="PF13206"/>
    </source>
</evidence>
<sequence>KANKLLAEALTGDESRQKDDGDQGSYFAAATDNKSFGGAAAKNKNCGGTGAGESEGGNTGVTLISDINCLCIIGPNGNHKKLCVHTATAVDESSVTYATLETTFKRHYVAIIKKCPPVPTLVTPQTLTAALMNFNSLLGAQSHRATTTSANSPYILGLSDTASTGCTGADKQVRVNYKVQLSGGQPKGIPWQTKIQQAIEKAAEATPGVSTRPDETALIQLNATIWNQYKNAFVAQTALVNPGNPSPKLLDPKKAEECEKYHNKSKECTENGCEWKGEIDNKGECKPKPGSETATAGEAAKEGAAASAGCASHFNDKDKCEKMNEGKEKHVCAWKKGGEGTRIKTTLGAEMVVF</sequence>
<keyword evidence="5" id="KW-0732">Signal</keyword>
<dbReference type="GO" id="GO:0005886">
    <property type="term" value="C:plasma membrane"/>
    <property type="evidence" value="ECO:0007669"/>
    <property type="project" value="UniProtKB-SubCell"/>
</dbReference>
<evidence type="ECO:0000256" key="1">
    <source>
        <dbReference type="ARBA" id="ARBA00002523"/>
    </source>
</evidence>
<evidence type="ECO:0000256" key="5">
    <source>
        <dbReference type="ARBA" id="ARBA00022729"/>
    </source>
</evidence>
<dbReference type="GO" id="GO:0098552">
    <property type="term" value="C:side of membrane"/>
    <property type="evidence" value="ECO:0007669"/>
    <property type="project" value="UniProtKB-KW"/>
</dbReference>
<dbReference type="AlphaFoldDB" id="M4SXZ9"/>
<keyword evidence="8" id="KW-0449">Lipoprotein</keyword>
<keyword evidence="7" id="KW-0325">Glycoprotein</keyword>
<dbReference type="VEuPathDB" id="TriTrypDB:Tb427_000117300"/>
<comment type="function">
    <text evidence="1">VSG forms a coat on the surface of the parasite. The trypanosome evades the immune response of the host by expressing a series of antigenically distinct VSGs from an estimated 1000 VSG genes.</text>
</comment>
<feature type="domain" description="Trypanosome variant surface glycoprotein B-type N-terminal" evidence="11">
    <location>
        <begin position="3"/>
        <end position="205"/>
    </location>
</feature>
<evidence type="ECO:0000259" key="10">
    <source>
        <dbReference type="Pfam" id="PF10659"/>
    </source>
</evidence>
<organism evidence="12">
    <name type="scientific">Trypanosoma brucei</name>
    <dbReference type="NCBI Taxonomy" id="5691"/>
    <lineage>
        <taxon>Eukaryota</taxon>
        <taxon>Discoba</taxon>
        <taxon>Euglenozoa</taxon>
        <taxon>Kinetoplastea</taxon>
        <taxon>Metakinetoplastina</taxon>
        <taxon>Trypanosomatida</taxon>
        <taxon>Trypanosomatidae</taxon>
        <taxon>Trypanosoma</taxon>
    </lineage>
</organism>
<name>M4SXZ9_9TRYP</name>
<keyword evidence="3" id="KW-1003">Cell membrane</keyword>
<evidence type="ECO:0000256" key="6">
    <source>
        <dbReference type="ARBA" id="ARBA00023136"/>
    </source>
</evidence>
<keyword evidence="4" id="KW-0336">GPI-anchor</keyword>
<dbReference type="InterPro" id="IPR019609">
    <property type="entry name" value="Variant_surf_glycoprt_trypan_C"/>
</dbReference>
<proteinExistence type="predicted"/>
<reference evidence="12" key="1">
    <citation type="submission" date="2013-02" db="EMBL/GenBank/DDBJ databases">
        <authorList>
            <person name="Cross G.A.M."/>
            <person name="Kim H.-S."/>
            <person name="Wickstead B."/>
        </authorList>
    </citation>
    <scope>NUCLEOTIDE SEQUENCE</scope>
    <source>
        <strain evidence="12">Lister 427</strain>
    </source>
</reference>
<evidence type="ECO:0000256" key="2">
    <source>
        <dbReference type="ARBA" id="ARBA00004609"/>
    </source>
</evidence>
<comment type="subcellular location">
    <subcellularLocation>
        <location evidence="2">Cell membrane</location>
        <topology evidence="2">Lipid-anchor</topology>
        <topology evidence="2">GPI-anchor</topology>
    </subcellularLocation>
</comment>
<evidence type="ECO:0000256" key="4">
    <source>
        <dbReference type="ARBA" id="ARBA00022622"/>
    </source>
</evidence>
<feature type="non-terminal residue" evidence="12">
    <location>
        <position position="1"/>
    </location>
</feature>
<dbReference type="InterPro" id="IPR025932">
    <property type="entry name" value="Trypano_VSG_B_N_dom"/>
</dbReference>
<evidence type="ECO:0000256" key="3">
    <source>
        <dbReference type="ARBA" id="ARBA00022475"/>
    </source>
</evidence>
<evidence type="ECO:0000256" key="8">
    <source>
        <dbReference type="ARBA" id="ARBA00023288"/>
    </source>
</evidence>
<evidence type="ECO:0000256" key="9">
    <source>
        <dbReference type="SAM" id="MobiDB-lite"/>
    </source>
</evidence>
<feature type="region of interest" description="Disordered" evidence="9">
    <location>
        <begin position="1"/>
        <end position="26"/>
    </location>
</feature>
<evidence type="ECO:0000313" key="12">
    <source>
        <dbReference type="EMBL" id="AGH59572.1"/>
    </source>
</evidence>